<dbReference type="InParanoid" id="E0VLT8"/>
<feature type="compositionally biased region" description="Basic residues" evidence="1">
    <location>
        <begin position="9"/>
        <end position="18"/>
    </location>
</feature>
<protein>
    <submittedName>
        <fullName evidence="2 3">Uncharacterized protein</fullName>
    </submittedName>
</protein>
<dbReference type="EMBL" id="DS235281">
    <property type="protein sequence ID" value="EEB14344.1"/>
    <property type="molecule type" value="Genomic_DNA"/>
</dbReference>
<feature type="compositionally biased region" description="Polar residues" evidence="1">
    <location>
        <begin position="68"/>
        <end position="78"/>
    </location>
</feature>
<accession>E0VLT8</accession>
<dbReference type="VEuPathDB" id="VectorBase:PHUM293840"/>
<dbReference type="Proteomes" id="UP000009046">
    <property type="component" value="Unassembled WGS sequence"/>
</dbReference>
<dbReference type="AlphaFoldDB" id="E0VLT8"/>
<sequence length="295" mass="33164">MNPMEKRMMLWRKKKKRAKDGGDDDAIPNHGIITKSVNIFKLDRNEDILPVLTNFDPFTAIEEDSEDCSNPLTNSDILNSPADESPFSQSLEKTKDWENAGEPTLKIIEETNAESNDVVIVNKSNDVMRKLFTQTISNENSDDFTEQNYEQENDEEGSKLCVDESMNAARSQNNFITPNPSSFVSIDKIEVDEFFSSEDILKDDEGEIEDLSNGKTREEGKHDKNGVWTTVEEVLKAQPENFELEGDSGYVNVTNECDDNNKNNNIVNNSTKDDFVGLTDSQVNGFSDSGSELFA</sequence>
<feature type="region of interest" description="Disordered" evidence="1">
    <location>
        <begin position="64"/>
        <end position="98"/>
    </location>
</feature>
<reference evidence="2" key="2">
    <citation type="submission" date="2007-04" db="EMBL/GenBank/DDBJ databases">
        <title>The genome of the human body louse.</title>
        <authorList>
            <consortium name="The Human Body Louse Genome Consortium"/>
            <person name="Kirkness E."/>
            <person name="Walenz B."/>
            <person name="Hass B."/>
            <person name="Bruggner R."/>
            <person name="Strausberg R."/>
        </authorList>
    </citation>
    <scope>NUCLEOTIDE SEQUENCE</scope>
    <source>
        <strain evidence="2">USDA</strain>
    </source>
</reference>
<feature type="compositionally biased region" description="Basic and acidic residues" evidence="1">
    <location>
        <begin position="215"/>
        <end position="224"/>
    </location>
</feature>
<dbReference type="HOGENOM" id="CLU_944297_0_0_1"/>
<gene>
    <name evidence="3" type="primary">8229715</name>
    <name evidence="2" type="ORF">Phum_PHUM293840</name>
</gene>
<evidence type="ECO:0000313" key="2">
    <source>
        <dbReference type="EMBL" id="EEB14344.1"/>
    </source>
</evidence>
<reference evidence="2" key="1">
    <citation type="submission" date="2007-04" db="EMBL/GenBank/DDBJ databases">
        <title>Annotation of Pediculus humanus corporis strain USDA.</title>
        <authorList>
            <person name="Kirkness E."/>
            <person name="Hannick L."/>
            <person name="Hass B."/>
            <person name="Bruggner R."/>
            <person name="Lawson D."/>
            <person name="Bidwell S."/>
            <person name="Joardar V."/>
            <person name="Caler E."/>
            <person name="Walenz B."/>
            <person name="Inman J."/>
            <person name="Schobel S."/>
            <person name="Galinsky K."/>
            <person name="Amedeo P."/>
            <person name="Strausberg R."/>
        </authorList>
    </citation>
    <scope>NUCLEOTIDE SEQUENCE</scope>
    <source>
        <strain evidence="2">USDA</strain>
    </source>
</reference>
<keyword evidence="4" id="KW-1185">Reference proteome</keyword>
<dbReference type="KEGG" id="phu:Phum_PHUM293840"/>
<organism>
    <name type="scientific">Pediculus humanus subsp. corporis</name>
    <name type="common">Body louse</name>
    <dbReference type="NCBI Taxonomy" id="121224"/>
    <lineage>
        <taxon>Eukaryota</taxon>
        <taxon>Metazoa</taxon>
        <taxon>Ecdysozoa</taxon>
        <taxon>Arthropoda</taxon>
        <taxon>Hexapoda</taxon>
        <taxon>Insecta</taxon>
        <taxon>Pterygota</taxon>
        <taxon>Neoptera</taxon>
        <taxon>Paraneoptera</taxon>
        <taxon>Psocodea</taxon>
        <taxon>Troctomorpha</taxon>
        <taxon>Phthiraptera</taxon>
        <taxon>Anoplura</taxon>
        <taxon>Pediculidae</taxon>
        <taxon>Pediculus</taxon>
    </lineage>
</organism>
<name>E0VLT8_PEDHC</name>
<feature type="region of interest" description="Disordered" evidence="1">
    <location>
        <begin position="1"/>
        <end position="28"/>
    </location>
</feature>
<evidence type="ECO:0000313" key="4">
    <source>
        <dbReference type="Proteomes" id="UP000009046"/>
    </source>
</evidence>
<dbReference type="EnsemblMetazoa" id="PHUM293840-RA">
    <property type="protein sequence ID" value="PHUM293840-PA"/>
    <property type="gene ID" value="PHUM293840"/>
</dbReference>
<dbReference type="CTD" id="8229715"/>
<evidence type="ECO:0000313" key="3">
    <source>
        <dbReference type="EnsemblMetazoa" id="PHUM293840-PA"/>
    </source>
</evidence>
<reference evidence="3" key="3">
    <citation type="submission" date="2021-02" db="UniProtKB">
        <authorList>
            <consortium name="EnsemblMetazoa"/>
        </authorList>
    </citation>
    <scope>IDENTIFICATION</scope>
    <source>
        <strain evidence="3">USDA</strain>
    </source>
</reference>
<dbReference type="GeneID" id="8229715"/>
<dbReference type="EMBL" id="AAZO01003404">
    <property type="status" value="NOT_ANNOTATED_CDS"/>
    <property type="molecule type" value="Genomic_DNA"/>
</dbReference>
<dbReference type="RefSeq" id="XP_002427082.1">
    <property type="nucleotide sequence ID" value="XM_002427037.1"/>
</dbReference>
<proteinExistence type="predicted"/>
<evidence type="ECO:0000256" key="1">
    <source>
        <dbReference type="SAM" id="MobiDB-lite"/>
    </source>
</evidence>
<feature type="region of interest" description="Disordered" evidence="1">
    <location>
        <begin position="205"/>
        <end position="224"/>
    </location>
</feature>